<evidence type="ECO:0000313" key="2">
    <source>
        <dbReference type="Proteomes" id="UP000284706"/>
    </source>
</evidence>
<dbReference type="STRING" id="231916.A0A409VZ93"/>
<dbReference type="EMBL" id="NHYE01005496">
    <property type="protein sequence ID" value="PPQ71586.1"/>
    <property type="molecule type" value="Genomic_DNA"/>
</dbReference>
<reference evidence="1 2" key="1">
    <citation type="journal article" date="2018" name="Evol. Lett.">
        <title>Horizontal gene cluster transfer increased hallucinogenic mushroom diversity.</title>
        <authorList>
            <person name="Reynolds H.T."/>
            <person name="Vijayakumar V."/>
            <person name="Gluck-Thaler E."/>
            <person name="Korotkin H.B."/>
            <person name="Matheny P.B."/>
            <person name="Slot J.C."/>
        </authorList>
    </citation>
    <scope>NUCLEOTIDE SEQUENCE [LARGE SCALE GENOMIC DNA]</scope>
    <source>
        <strain evidence="1 2">SRW20</strain>
    </source>
</reference>
<dbReference type="Proteomes" id="UP000284706">
    <property type="component" value="Unassembled WGS sequence"/>
</dbReference>
<organism evidence="1 2">
    <name type="scientific">Gymnopilus dilepis</name>
    <dbReference type="NCBI Taxonomy" id="231916"/>
    <lineage>
        <taxon>Eukaryota</taxon>
        <taxon>Fungi</taxon>
        <taxon>Dikarya</taxon>
        <taxon>Basidiomycota</taxon>
        <taxon>Agaricomycotina</taxon>
        <taxon>Agaricomycetes</taxon>
        <taxon>Agaricomycetidae</taxon>
        <taxon>Agaricales</taxon>
        <taxon>Agaricineae</taxon>
        <taxon>Hymenogastraceae</taxon>
        <taxon>Gymnopilus</taxon>
    </lineage>
</organism>
<keyword evidence="2" id="KW-1185">Reference proteome</keyword>
<gene>
    <name evidence="1" type="ORF">CVT26_010554</name>
</gene>
<sequence>MAADGVPPVDMWRIFYDFFLDDTPYEVLLAQCRSLIQLSPDMETWKRSKYGSYLRFSTQHTLSEVRRLWASYLEIDSLTEQEKRDLRTSFIFGMQKVRKRGNFGSIRAAGPLAMYYMKAAFSTHKDFWSSGVTPSSPNQSVQPPHINPTFAFCQAGRVFNVHYGTDPLQCFHLAPALTLVKGRKSKLASTTRDLVESAMAQFSSWCTAFRKRVSYDNAKIIIRFFVGESLALCRALRYCNEDNITKTGVYTLPWGGTQIEFDESDYASSSAHRAPLKFNVIDTSNLADHTGLLNLILVTTPLLQKLPWSVLHTNTLLPSNLVGVPSSGLASRALADIPTLSMILGIAPSSSLSHFTTFSNKPEIVASSVFSGQLLEPISWKFPSHLVPASMLQTATSEASLLAPDGEKLGKFLFSVYTRMFSEEDILDILSDMNRDKVQKQITVHYVRESLVAFFKHVKDEVHVDWPKAISTFFSLLEADRKLITGLNYYQDLICHLYVRDLYTPETMEAGYVQRLGKSHPLFKGWKDTPAVVCIVLEVPRSALQPLEDMDADEILTPVLQCETRVLNGHNIHPSIQPVFGHTSLSYVEGEPQVHIIEDQRGWQGNSPLLVSFYMPTWIILSYEPKAVSVGLHVRSNPTNTKLLVSKLGLTLALYSTNLSDEKHVRIIRYRPDNFGEVARLRNLSVQAESRIRRNEKVEGVSLNFDKADAAVMTMTIRHDVLEPAAAKKLSAGVDVKIQTLTDTILEVSFGGISQKFVFPFPAWGKKAKCRIARKSSYIEIEAPVRASLEDVLDFSTNPFPVIYHKDVVNNINIHYVNLDVSPALDLPMNKDKLDWLRSHFGMALSQYEKDVKERPDQGDRGVLVNIKESITALFYNYTGIDGPEKQSKIFGLTDPTNGGVYTLIFVNDIKLDLASHTLIADACAVPLYRALMVKISPALQRLTDRGLNQIVTLSDEAKVWRLLLPVVAERCRT</sequence>
<dbReference type="AlphaFoldDB" id="A0A409VZ93"/>
<dbReference type="OrthoDB" id="432970at2759"/>
<dbReference type="InParanoid" id="A0A409VZ93"/>
<evidence type="ECO:0000313" key="1">
    <source>
        <dbReference type="EMBL" id="PPQ71586.1"/>
    </source>
</evidence>
<accession>A0A409VZ93</accession>
<comment type="caution">
    <text evidence="1">The sequence shown here is derived from an EMBL/GenBank/DDBJ whole genome shotgun (WGS) entry which is preliminary data.</text>
</comment>
<proteinExistence type="predicted"/>
<protein>
    <submittedName>
        <fullName evidence="1">Uncharacterized protein</fullName>
    </submittedName>
</protein>
<name>A0A409VZ93_9AGAR</name>